<dbReference type="Proteomes" id="UP000032552">
    <property type="component" value="Unassembled WGS sequence"/>
</dbReference>
<dbReference type="GO" id="GO:0032259">
    <property type="term" value="P:methylation"/>
    <property type="evidence" value="ECO:0007669"/>
    <property type="project" value="UniProtKB-KW"/>
</dbReference>
<gene>
    <name evidence="2" type="ORF">LC0644_2225</name>
</gene>
<evidence type="ECO:0000313" key="3">
    <source>
        <dbReference type="Proteomes" id="UP000032552"/>
    </source>
</evidence>
<dbReference type="EMBL" id="BAYM01000246">
    <property type="protein sequence ID" value="GAN37636.1"/>
    <property type="molecule type" value="Genomic_DNA"/>
</dbReference>
<dbReference type="SUPFAM" id="SSF53335">
    <property type="entry name" value="S-adenosyl-L-methionine-dependent methyltransferases"/>
    <property type="match status" value="1"/>
</dbReference>
<sequence length="245" mass="27831">MIYQTFAEVYDKLMDQSLYSQWRDYVTKRVAPAGQPVLELAGGSGFLAVLLAQAGYQVTDFDLSDEMLSLAAEKAEEADAQLTLIQGDMRDLSDLPPVPVVTCFDDSICYMANLEEVQQVFTQVASLLPPGGDFLFDAHSLYQMDQIFPGYMYNYQTDDFAFLWHSFVGEVPHSVEHDLTFFLYDEGLDAYKPLTETHKERTYPINDYLDALTASGFEKIEVTADFGRQPIQADSTRWFFHAKKK</sequence>
<reference evidence="3" key="1">
    <citation type="submission" date="2014-05" db="EMBL/GenBank/DDBJ databases">
        <title>Whole genome sequencing of Lactobacillus casei NRIC0644.</title>
        <authorList>
            <person name="Atarashi H."/>
            <person name="Yoshida Y."/>
            <person name="Fujimura S."/>
            <person name="Tanaka N."/>
            <person name="Shiwa Y."/>
            <person name="Yoshikawa H."/>
            <person name="Okada S."/>
            <person name="Nakagawa J."/>
        </authorList>
    </citation>
    <scope>NUCLEOTIDE SEQUENCE [LARGE SCALE GENOMIC DNA]</scope>
    <source>
        <strain evidence="3">NRIC0644</strain>
    </source>
</reference>
<keyword evidence="2" id="KW-0489">Methyltransferase</keyword>
<dbReference type="AlphaFoldDB" id="A0A0C9PRQ5"/>
<feature type="domain" description="Methyltransferase" evidence="1">
    <location>
        <begin position="37"/>
        <end position="132"/>
    </location>
</feature>
<dbReference type="GO" id="GO:0008168">
    <property type="term" value="F:methyltransferase activity"/>
    <property type="evidence" value="ECO:0007669"/>
    <property type="project" value="UniProtKB-KW"/>
</dbReference>
<dbReference type="Pfam" id="PF13649">
    <property type="entry name" value="Methyltransf_25"/>
    <property type="match status" value="1"/>
</dbReference>
<dbReference type="CDD" id="cd02440">
    <property type="entry name" value="AdoMet_MTases"/>
    <property type="match status" value="1"/>
</dbReference>
<comment type="caution">
    <text evidence="2">The sequence shown here is derived from an EMBL/GenBank/DDBJ whole genome shotgun (WGS) entry which is preliminary data.</text>
</comment>
<dbReference type="InterPro" id="IPR041698">
    <property type="entry name" value="Methyltransf_25"/>
</dbReference>
<keyword evidence="2" id="KW-0808">Transferase</keyword>
<evidence type="ECO:0000313" key="2">
    <source>
        <dbReference type="EMBL" id="GAN37636.1"/>
    </source>
</evidence>
<evidence type="ECO:0000259" key="1">
    <source>
        <dbReference type="Pfam" id="PF13649"/>
    </source>
</evidence>
<organism evidence="2 3">
    <name type="scientific">Lacticaseibacillus paracasei NRIC 0644</name>
    <dbReference type="NCBI Taxonomy" id="1435038"/>
    <lineage>
        <taxon>Bacteria</taxon>
        <taxon>Bacillati</taxon>
        <taxon>Bacillota</taxon>
        <taxon>Bacilli</taxon>
        <taxon>Lactobacillales</taxon>
        <taxon>Lactobacillaceae</taxon>
        <taxon>Lacticaseibacillus</taxon>
    </lineage>
</organism>
<protein>
    <submittedName>
        <fullName evidence="2">SAM-dependent methyltransferase</fullName>
    </submittedName>
</protein>
<dbReference type="Gene3D" id="2.20.25.110">
    <property type="entry name" value="S-adenosyl-L-methionine-dependent methyltransferases"/>
    <property type="match status" value="1"/>
</dbReference>
<proteinExistence type="predicted"/>
<dbReference type="RefSeq" id="WP_045624599.1">
    <property type="nucleotide sequence ID" value="NZ_BAYM01000246.1"/>
</dbReference>
<name>A0A0C9PRQ5_LACPA</name>
<accession>A0A0C9PRQ5</accession>
<dbReference type="InterPro" id="IPR029063">
    <property type="entry name" value="SAM-dependent_MTases_sf"/>
</dbReference>
<dbReference type="Gene3D" id="3.40.50.150">
    <property type="entry name" value="Vaccinia Virus protein VP39"/>
    <property type="match status" value="1"/>
</dbReference>